<evidence type="ECO:0000313" key="3">
    <source>
        <dbReference type="Proteomes" id="UP000028761"/>
    </source>
</evidence>
<dbReference type="Ensembl" id="ENSPANT00000079803.1">
    <property type="protein sequence ID" value="ENSPANP00000053329.1"/>
    <property type="gene ID" value="ENSPANG00000044269.1"/>
</dbReference>
<dbReference type="InterPro" id="IPR024858">
    <property type="entry name" value="GOLGA"/>
</dbReference>
<dbReference type="GO" id="GO:0005801">
    <property type="term" value="C:cis-Golgi network"/>
    <property type="evidence" value="ECO:0007669"/>
    <property type="project" value="TreeGrafter"/>
</dbReference>
<proteinExistence type="predicted"/>
<feature type="region of interest" description="Disordered" evidence="1">
    <location>
        <begin position="84"/>
        <end position="123"/>
    </location>
</feature>
<accession>A0A8I5R0M1</accession>
<organism evidence="2 3">
    <name type="scientific">Papio anubis</name>
    <name type="common">Olive baboon</name>
    <dbReference type="NCBI Taxonomy" id="9555"/>
    <lineage>
        <taxon>Eukaryota</taxon>
        <taxon>Metazoa</taxon>
        <taxon>Chordata</taxon>
        <taxon>Craniata</taxon>
        <taxon>Vertebrata</taxon>
        <taxon>Euteleostomi</taxon>
        <taxon>Mammalia</taxon>
        <taxon>Eutheria</taxon>
        <taxon>Euarchontoglires</taxon>
        <taxon>Primates</taxon>
        <taxon>Haplorrhini</taxon>
        <taxon>Catarrhini</taxon>
        <taxon>Cercopithecidae</taxon>
        <taxon>Cercopithecinae</taxon>
        <taxon>Papio</taxon>
    </lineage>
</organism>
<protein>
    <submittedName>
        <fullName evidence="2">Uncharacterized protein</fullName>
    </submittedName>
</protein>
<dbReference type="GO" id="GO:0032580">
    <property type="term" value="C:Golgi cisterna membrane"/>
    <property type="evidence" value="ECO:0007669"/>
    <property type="project" value="TreeGrafter"/>
</dbReference>
<dbReference type="Proteomes" id="UP000028761">
    <property type="component" value="Unplaced"/>
</dbReference>
<keyword evidence="3" id="KW-1185">Reference proteome</keyword>
<dbReference type="AlphaFoldDB" id="A0A8I5R0M1"/>
<name>A0A8I5R0M1_PAPAN</name>
<dbReference type="PANTHER" id="PTHR10881:SF44">
    <property type="entry name" value="GOLGIN SUBFAMILY A MEMBER 6A-RELATED"/>
    <property type="match status" value="1"/>
</dbReference>
<evidence type="ECO:0000256" key="1">
    <source>
        <dbReference type="SAM" id="MobiDB-lite"/>
    </source>
</evidence>
<sequence>MGVGLPVWVDNALLSPTPPLSQPCKSSPWGSRREEAPGCVASGWTLALSGSEFLGKSVVLELRIHSSALRHCLWKPWDKLKEYQQRSSPGVPAGAKTKKKNTGSSPETTTSGGCHSPGDSQNQEQAVALDSSSATINQLYENTESLVRVHWGPLIPRCQSWALVSPWGSKERGGGPLVPRANGELEHPVLTWGDPRTRSMQHGSSVAALFANSLFFRHPCSSPCHTCPGVVTSQGSTSLTGCQGPHISVLTQSLICSLSLDKPPLLLGLLFLEEVEHQRSLLVLRVRDLKAPRMETSGPRAPVCPFLSCISAVKNCTWLINVC</sequence>
<reference evidence="2" key="2">
    <citation type="submission" date="2025-09" db="UniProtKB">
        <authorList>
            <consortium name="Ensembl"/>
        </authorList>
    </citation>
    <scope>IDENTIFICATION</scope>
</reference>
<evidence type="ECO:0000313" key="2">
    <source>
        <dbReference type="Ensembl" id="ENSPANP00000053329.1"/>
    </source>
</evidence>
<dbReference type="GO" id="GO:0007030">
    <property type="term" value="P:Golgi organization"/>
    <property type="evidence" value="ECO:0007669"/>
    <property type="project" value="TreeGrafter"/>
</dbReference>
<dbReference type="GeneTree" id="ENSGT00530000062932"/>
<dbReference type="GO" id="GO:0000137">
    <property type="term" value="C:Golgi cis cisterna"/>
    <property type="evidence" value="ECO:0007669"/>
    <property type="project" value="TreeGrafter"/>
</dbReference>
<reference evidence="2" key="1">
    <citation type="submission" date="2025-08" db="UniProtKB">
        <authorList>
            <consortium name="Ensembl"/>
        </authorList>
    </citation>
    <scope>IDENTIFICATION</scope>
</reference>
<dbReference type="PANTHER" id="PTHR10881">
    <property type="entry name" value="GOLGIN SUBFAMILY A MEMBER-RELATED"/>
    <property type="match status" value="1"/>
</dbReference>
<feature type="compositionally biased region" description="Low complexity" evidence="1">
    <location>
        <begin position="102"/>
        <end position="113"/>
    </location>
</feature>